<organism evidence="1 2">
    <name type="scientific">Dreissena polymorpha</name>
    <name type="common">Zebra mussel</name>
    <name type="synonym">Mytilus polymorpha</name>
    <dbReference type="NCBI Taxonomy" id="45954"/>
    <lineage>
        <taxon>Eukaryota</taxon>
        <taxon>Metazoa</taxon>
        <taxon>Spiralia</taxon>
        <taxon>Lophotrochozoa</taxon>
        <taxon>Mollusca</taxon>
        <taxon>Bivalvia</taxon>
        <taxon>Autobranchia</taxon>
        <taxon>Heteroconchia</taxon>
        <taxon>Euheterodonta</taxon>
        <taxon>Imparidentia</taxon>
        <taxon>Neoheterodontei</taxon>
        <taxon>Myida</taxon>
        <taxon>Dreissenoidea</taxon>
        <taxon>Dreissenidae</taxon>
        <taxon>Dreissena</taxon>
    </lineage>
</organism>
<dbReference type="Proteomes" id="UP000828390">
    <property type="component" value="Unassembled WGS sequence"/>
</dbReference>
<dbReference type="EMBL" id="JAIWYP010000005">
    <property type="protein sequence ID" value="KAH3826254.1"/>
    <property type="molecule type" value="Genomic_DNA"/>
</dbReference>
<comment type="caution">
    <text evidence="1">The sequence shown here is derived from an EMBL/GenBank/DDBJ whole genome shotgun (WGS) entry which is preliminary data.</text>
</comment>
<reference evidence="1" key="2">
    <citation type="submission" date="2020-11" db="EMBL/GenBank/DDBJ databases">
        <authorList>
            <person name="McCartney M.A."/>
            <person name="Auch B."/>
            <person name="Kono T."/>
            <person name="Mallez S."/>
            <person name="Becker A."/>
            <person name="Gohl D.M."/>
            <person name="Silverstein K.A.T."/>
            <person name="Koren S."/>
            <person name="Bechman K.B."/>
            <person name="Herman A."/>
            <person name="Abrahante J.E."/>
            <person name="Garbe J."/>
        </authorList>
    </citation>
    <scope>NUCLEOTIDE SEQUENCE</scope>
    <source>
        <strain evidence="1">Duluth1</strain>
        <tissue evidence="1">Whole animal</tissue>
    </source>
</reference>
<protein>
    <submittedName>
        <fullName evidence="1">Uncharacterized protein</fullName>
    </submittedName>
</protein>
<evidence type="ECO:0000313" key="2">
    <source>
        <dbReference type="Proteomes" id="UP000828390"/>
    </source>
</evidence>
<keyword evidence="2" id="KW-1185">Reference proteome</keyword>
<dbReference type="AlphaFoldDB" id="A0A9D4GZ01"/>
<accession>A0A9D4GZ01</accession>
<sequence>MFALLIELIKDGVLTWFYYGHVIKNTPPNGGHVFHSTGTIFELFHEDRTINLVSIVLKRKNAPPPGGHFFKQPNHFRTHLTINVASKVSTRLNAPRPGGHVFQTTEIIFKLVQDIIETNLLTKFQEDQT</sequence>
<proteinExistence type="predicted"/>
<reference evidence="1" key="1">
    <citation type="journal article" date="2019" name="bioRxiv">
        <title>The Genome of the Zebra Mussel, Dreissena polymorpha: A Resource for Invasive Species Research.</title>
        <authorList>
            <person name="McCartney M.A."/>
            <person name="Auch B."/>
            <person name="Kono T."/>
            <person name="Mallez S."/>
            <person name="Zhang Y."/>
            <person name="Obille A."/>
            <person name="Becker A."/>
            <person name="Abrahante J.E."/>
            <person name="Garbe J."/>
            <person name="Badalamenti J.P."/>
            <person name="Herman A."/>
            <person name="Mangelson H."/>
            <person name="Liachko I."/>
            <person name="Sullivan S."/>
            <person name="Sone E.D."/>
            <person name="Koren S."/>
            <person name="Silverstein K.A.T."/>
            <person name="Beckman K.B."/>
            <person name="Gohl D.M."/>
        </authorList>
    </citation>
    <scope>NUCLEOTIDE SEQUENCE</scope>
    <source>
        <strain evidence="1">Duluth1</strain>
        <tissue evidence="1">Whole animal</tissue>
    </source>
</reference>
<name>A0A9D4GZ01_DREPO</name>
<gene>
    <name evidence="1" type="ORF">DPMN_128150</name>
</gene>
<evidence type="ECO:0000313" key="1">
    <source>
        <dbReference type="EMBL" id="KAH3826254.1"/>
    </source>
</evidence>